<feature type="signal peptide" evidence="1">
    <location>
        <begin position="1"/>
        <end position="34"/>
    </location>
</feature>
<evidence type="ECO:0000256" key="1">
    <source>
        <dbReference type="SAM" id="SignalP"/>
    </source>
</evidence>
<dbReference type="EMBL" id="RWJN01000630">
    <property type="protein sequence ID" value="TCD60251.1"/>
    <property type="molecule type" value="Genomic_DNA"/>
</dbReference>
<feature type="chain" id="PRO_5020789553" evidence="1">
    <location>
        <begin position="35"/>
        <end position="405"/>
    </location>
</feature>
<accession>A0A4R0R0J4</accession>
<keyword evidence="1" id="KW-0732">Signal</keyword>
<comment type="caution">
    <text evidence="2">The sequence shown here is derived from an EMBL/GenBank/DDBJ whole genome shotgun (WGS) entry which is preliminary data.</text>
</comment>
<gene>
    <name evidence="2" type="ORF">EIP91_010503</name>
</gene>
<keyword evidence="3" id="KW-1185">Reference proteome</keyword>
<organism evidence="2 3">
    <name type="scientific">Steccherinum ochraceum</name>
    <dbReference type="NCBI Taxonomy" id="92696"/>
    <lineage>
        <taxon>Eukaryota</taxon>
        <taxon>Fungi</taxon>
        <taxon>Dikarya</taxon>
        <taxon>Basidiomycota</taxon>
        <taxon>Agaricomycotina</taxon>
        <taxon>Agaricomycetes</taxon>
        <taxon>Polyporales</taxon>
        <taxon>Steccherinaceae</taxon>
        <taxon>Steccherinum</taxon>
    </lineage>
</organism>
<reference evidence="2 3" key="1">
    <citation type="submission" date="2018-11" db="EMBL/GenBank/DDBJ databases">
        <title>Genome assembly of Steccherinum ochraceum LE-BIN_3174, the white-rot fungus of the Steccherinaceae family (The Residual Polyporoid clade, Polyporales, Basidiomycota).</title>
        <authorList>
            <person name="Fedorova T.V."/>
            <person name="Glazunova O.A."/>
            <person name="Landesman E.O."/>
            <person name="Moiseenko K.V."/>
            <person name="Psurtseva N.V."/>
            <person name="Savinova O.S."/>
            <person name="Shakhova N.V."/>
            <person name="Tyazhelova T.V."/>
            <person name="Vasina D.V."/>
        </authorList>
    </citation>
    <scope>NUCLEOTIDE SEQUENCE [LARGE SCALE GENOMIC DNA]</scope>
    <source>
        <strain evidence="2 3">LE-BIN_3174</strain>
    </source>
</reference>
<name>A0A4R0R0J4_9APHY</name>
<evidence type="ECO:0000313" key="2">
    <source>
        <dbReference type="EMBL" id="TCD60251.1"/>
    </source>
</evidence>
<protein>
    <submittedName>
        <fullName evidence="2">Uncharacterized protein</fullName>
    </submittedName>
</protein>
<proteinExistence type="predicted"/>
<sequence>MFNPDLKARKNVVYGFSLLLMMKPLLSYLEEALAEEIDTTGPMDGPNWICAEDLIDSMQDFCEMVWSNRSLIHSETDAHCLLYFWTYISVDDGIIVLSLLNSIFRQERSEEAKLKFAEAMILDCDDSDFGMDFVSDLAHTLSKALRDERYTGEAAAYLLNLCVILMTLLPEGTNPLLKVKLPEGEELMVGLVVAAQRLLCSPFEELYTERCLKDIITTIVYVQASETSVSNMHNVFVQLGKYWGNLGFIQVIQSTMMFSIRHGLDEIAGVCNFLLDFYWRSVQVFVKDSPGAALGNTGMYQTSASFWHDGLDSLLEAPTEGKAASDKAKAKASALKAWRTFGSHMGFSESSRHALADRGPYLSDEKAYWRIPKRAAGECCTATPSAKPGTGKQGIVVYARASDLT</sequence>
<dbReference type="AlphaFoldDB" id="A0A4R0R0J4"/>
<evidence type="ECO:0000313" key="3">
    <source>
        <dbReference type="Proteomes" id="UP000292702"/>
    </source>
</evidence>
<dbReference type="Proteomes" id="UP000292702">
    <property type="component" value="Unassembled WGS sequence"/>
</dbReference>